<dbReference type="InterPro" id="IPR022048">
    <property type="entry name" value="Envelope_fusion-like"/>
</dbReference>
<keyword evidence="1" id="KW-0732">Signal</keyword>
<evidence type="ECO:0000313" key="3">
    <source>
        <dbReference type="Proteomes" id="UP000823941"/>
    </source>
</evidence>
<comment type="caution">
    <text evidence="2">The sequence shown here is derived from an EMBL/GenBank/DDBJ whole genome shotgun (WGS) entry which is preliminary data.</text>
</comment>
<protein>
    <recommendedName>
        <fullName evidence="4">Envelope fusion protein</fullName>
    </recommendedName>
</protein>
<proteinExistence type="predicted"/>
<dbReference type="Proteomes" id="UP000823941">
    <property type="component" value="Chromosome 18"/>
</dbReference>
<gene>
    <name evidence="2" type="ORF">JYU34_013886</name>
</gene>
<feature type="chain" id="PRO_5045199300" description="Envelope fusion protein" evidence="1">
    <location>
        <begin position="18"/>
        <end position="549"/>
    </location>
</feature>
<feature type="signal peptide" evidence="1">
    <location>
        <begin position="1"/>
        <end position="17"/>
    </location>
</feature>
<sequence length="549" mass="63290">MLLQILLLWYSTTFVVGENLTKSLPSNSGLYFQEEDEITIAEGSWKLVIYRNLEPLFLTKESLLRLTNKYYSLTNKYPELAQTHLTTSFININLEKINSRLAELTSYSETFTRKKREIFDGLGTVLKWLIGTPDAKDAQHFDKCINLLEKHEIETSEILQQQLQIVSTTVTNFNETIFKISYDEHIINENLDRLSNYLNKTNKILFDLKIIEEINSISMQILESVISLEQEIDDILMSILFVKLEIVHPSIISTTRLYRELLSSSHMRSDKSLVLPITMSNIHKILDSSSLTSYIYMNRLTYVIEFPLIKNDKFIIYHLYSIPIKHPNTSLYSTILPEQTYLATSSTQQQYVTINSLDQCKLYAPGKRVCNRVPVYNYNTRPICEMAILLSYTHNLPNICEVTTFSASINTFQRISANKWIYILNRKTPCVLQCGDQTSHHELNDAGILSLQEGCKLFSTFITLTTTKEESMNITHPVVTVDISANCLTDVENIPPTPELLPIRINNVPLENLQSMKDELKQYSNKLKNLNEKSFIERHTSKFSIISLE</sequence>
<organism evidence="2 3">
    <name type="scientific">Plutella xylostella</name>
    <name type="common">Diamondback moth</name>
    <name type="synonym">Plutella maculipennis</name>
    <dbReference type="NCBI Taxonomy" id="51655"/>
    <lineage>
        <taxon>Eukaryota</taxon>
        <taxon>Metazoa</taxon>
        <taxon>Ecdysozoa</taxon>
        <taxon>Arthropoda</taxon>
        <taxon>Hexapoda</taxon>
        <taxon>Insecta</taxon>
        <taxon>Pterygota</taxon>
        <taxon>Neoptera</taxon>
        <taxon>Endopterygota</taxon>
        <taxon>Lepidoptera</taxon>
        <taxon>Glossata</taxon>
        <taxon>Ditrysia</taxon>
        <taxon>Yponomeutoidea</taxon>
        <taxon>Plutellidae</taxon>
        <taxon>Plutella</taxon>
    </lineage>
</organism>
<reference evidence="2 3" key="1">
    <citation type="submission" date="2021-06" db="EMBL/GenBank/DDBJ databases">
        <title>A haploid diamondback moth (Plutella xylostella L.) genome assembly resolves 31 chromosomes and identifies a diamide resistance mutation.</title>
        <authorList>
            <person name="Ward C.M."/>
            <person name="Perry K.D."/>
            <person name="Baker G."/>
            <person name="Powis K."/>
            <person name="Heckel D.G."/>
            <person name="Baxter S.W."/>
        </authorList>
    </citation>
    <scope>NUCLEOTIDE SEQUENCE [LARGE SCALE GENOMIC DNA]</scope>
    <source>
        <strain evidence="2 3">LV</strain>
        <tissue evidence="2">Single pupa</tissue>
    </source>
</reference>
<keyword evidence="3" id="KW-1185">Reference proteome</keyword>
<dbReference type="EMBL" id="JAHIBW010000018">
    <property type="protein sequence ID" value="KAG7302377.1"/>
    <property type="molecule type" value="Genomic_DNA"/>
</dbReference>
<evidence type="ECO:0008006" key="4">
    <source>
        <dbReference type="Google" id="ProtNLM"/>
    </source>
</evidence>
<dbReference type="Pfam" id="PF12259">
    <property type="entry name" value="Baculo_F"/>
    <property type="match status" value="1"/>
</dbReference>
<evidence type="ECO:0000256" key="1">
    <source>
        <dbReference type="SAM" id="SignalP"/>
    </source>
</evidence>
<name>A0ABQ7QAW9_PLUXY</name>
<accession>A0ABQ7QAW9</accession>
<evidence type="ECO:0000313" key="2">
    <source>
        <dbReference type="EMBL" id="KAG7302377.1"/>
    </source>
</evidence>